<evidence type="ECO:0000256" key="8">
    <source>
        <dbReference type="ARBA" id="ARBA00023136"/>
    </source>
</evidence>
<proteinExistence type="predicted"/>
<feature type="transmembrane region" description="Helical" evidence="10">
    <location>
        <begin position="273"/>
        <end position="301"/>
    </location>
</feature>
<feature type="transmembrane region" description="Helical" evidence="10">
    <location>
        <begin position="352"/>
        <end position="376"/>
    </location>
</feature>
<evidence type="ECO:0000256" key="3">
    <source>
        <dbReference type="ARBA" id="ARBA00022449"/>
    </source>
</evidence>
<feature type="transmembrane region" description="Helical" evidence="10">
    <location>
        <begin position="136"/>
        <end position="155"/>
    </location>
</feature>
<dbReference type="PIRSF" id="PIRSF006603">
    <property type="entry name" value="DinF"/>
    <property type="match status" value="1"/>
</dbReference>
<dbReference type="GO" id="GO:0006811">
    <property type="term" value="P:monoatomic ion transport"/>
    <property type="evidence" value="ECO:0007669"/>
    <property type="project" value="UniProtKB-KW"/>
</dbReference>
<dbReference type="NCBIfam" id="TIGR00797">
    <property type="entry name" value="matE"/>
    <property type="match status" value="1"/>
</dbReference>
<organism evidence="11 12">
    <name type="scientific">Candidatus Sulfurimonas marisnigri</name>
    <dbReference type="NCBI Taxonomy" id="2740405"/>
    <lineage>
        <taxon>Bacteria</taxon>
        <taxon>Pseudomonadati</taxon>
        <taxon>Campylobacterota</taxon>
        <taxon>Epsilonproteobacteria</taxon>
        <taxon>Campylobacterales</taxon>
        <taxon>Sulfurimonadaceae</taxon>
        <taxon>Sulfurimonas</taxon>
    </lineage>
</organism>
<feature type="transmembrane region" description="Helical" evidence="10">
    <location>
        <begin position="417"/>
        <end position="437"/>
    </location>
</feature>
<keyword evidence="5 10" id="KW-0812">Transmembrane</keyword>
<feature type="transmembrane region" description="Helical" evidence="10">
    <location>
        <begin position="195"/>
        <end position="213"/>
    </location>
</feature>
<evidence type="ECO:0000256" key="4">
    <source>
        <dbReference type="ARBA" id="ARBA00022475"/>
    </source>
</evidence>
<dbReference type="AlphaFoldDB" id="A0A7S7M174"/>
<gene>
    <name evidence="11" type="ORF">HUE87_00130</name>
</gene>
<dbReference type="KEGG" id="smas:HUE87_00130"/>
<dbReference type="CDD" id="cd13133">
    <property type="entry name" value="MATE_like_7"/>
    <property type="match status" value="1"/>
</dbReference>
<keyword evidence="12" id="KW-1185">Reference proteome</keyword>
<feature type="transmembrane region" description="Helical" evidence="10">
    <location>
        <begin position="55"/>
        <end position="75"/>
    </location>
</feature>
<dbReference type="InterPro" id="IPR048279">
    <property type="entry name" value="MdtK-like"/>
</dbReference>
<keyword evidence="2" id="KW-0813">Transport</keyword>
<evidence type="ECO:0000313" key="11">
    <source>
        <dbReference type="EMBL" id="QOY54693.1"/>
    </source>
</evidence>
<feature type="transmembrane region" description="Helical" evidence="10">
    <location>
        <begin position="234"/>
        <end position="253"/>
    </location>
</feature>
<keyword evidence="6 10" id="KW-1133">Transmembrane helix</keyword>
<dbReference type="InterPro" id="IPR002528">
    <property type="entry name" value="MATE_fam"/>
</dbReference>
<feature type="transmembrane region" description="Helical" evidence="10">
    <location>
        <begin position="21"/>
        <end position="43"/>
    </location>
</feature>
<feature type="transmembrane region" description="Helical" evidence="10">
    <location>
        <begin position="388"/>
        <end position="411"/>
    </location>
</feature>
<evidence type="ECO:0000256" key="6">
    <source>
        <dbReference type="ARBA" id="ARBA00022989"/>
    </source>
</evidence>
<keyword evidence="7" id="KW-0406">Ion transport</keyword>
<evidence type="ECO:0000256" key="10">
    <source>
        <dbReference type="SAM" id="Phobius"/>
    </source>
</evidence>
<dbReference type="GO" id="GO:0005886">
    <property type="term" value="C:plasma membrane"/>
    <property type="evidence" value="ECO:0007669"/>
    <property type="project" value="UniProtKB-SubCell"/>
</dbReference>
<dbReference type="GO" id="GO:0042910">
    <property type="term" value="F:xenobiotic transmembrane transporter activity"/>
    <property type="evidence" value="ECO:0007669"/>
    <property type="project" value="InterPro"/>
</dbReference>
<dbReference type="Pfam" id="PF01554">
    <property type="entry name" value="MatE"/>
    <property type="match status" value="2"/>
</dbReference>
<evidence type="ECO:0000256" key="9">
    <source>
        <dbReference type="ARBA" id="ARBA00031636"/>
    </source>
</evidence>
<comment type="subcellular location">
    <subcellularLocation>
        <location evidence="1">Cell membrane</location>
        <topology evidence="1">Multi-pass membrane protein</topology>
    </subcellularLocation>
</comment>
<dbReference type="PANTHER" id="PTHR43298">
    <property type="entry name" value="MULTIDRUG RESISTANCE PROTEIN NORM-RELATED"/>
    <property type="match status" value="1"/>
</dbReference>
<sequence>MSGLTKFLPTYKNIWLLSFPLIVAGISETIIGITDTIFLSYYGTTELAALGLADTIYVISLFLIFGFIDGIQITIGRRAGEEQHKNIGKVLNQGLYLLAVISSLMILLVLHVIPLITIELFQSNEIYESVELYLSIAIYGLFFHAFNLAMSAFYVGISRTRVFIKATIILAVTNISLDYLLIFGNYGFSEMGIEGAAVASLVAEIAVSLFLITDIIRHRYIKTYGLFIFEKVNFTIIKTLTMLSAPVSMEALIESLRWFTFFLIIEQLGEDALAATTIIFSCYAILLIPIDAFSETICSMVSNLLGQKDEKKVTQLVLKTVALGYLTVLPALIVTIFFPEYILAIFSESENITQTIITTLMIVSFATMLAVPANIIASAVTGTGDTMINLFIEIIVSLIILSYTYYVAIIANLSLNYIWFAEVIGWGVCLLLSWLWLKSNLWKRLNI</sequence>
<feature type="transmembrane region" description="Helical" evidence="10">
    <location>
        <begin position="162"/>
        <end position="183"/>
    </location>
</feature>
<reference evidence="11 12" key="1">
    <citation type="submission" date="2020-05" db="EMBL/GenBank/DDBJ databases">
        <title>Sulfurimonas marisnigri, sp. nov., and Sulfurimonas baltica, sp. nov., manganese oxide reducing chemolithoautotrophs of the class Epsilonproteobacteria isolated from the pelagic redoxclines of the Black and Baltic Seas and emended description of the genus Sulfurimonas.</title>
        <authorList>
            <person name="Henkel J.V."/>
            <person name="Laudan C."/>
            <person name="Werner J."/>
            <person name="Neu T."/>
            <person name="Plewe S."/>
            <person name="Sproer C."/>
            <person name="Bunk B."/>
            <person name="Schulz-Vogt H.N."/>
        </authorList>
    </citation>
    <scope>NUCLEOTIDE SEQUENCE [LARGE SCALE GENOMIC DNA]</scope>
    <source>
        <strain evidence="11 12">SoZ1</strain>
    </source>
</reference>
<evidence type="ECO:0000256" key="7">
    <source>
        <dbReference type="ARBA" id="ARBA00023065"/>
    </source>
</evidence>
<name>A0A7S7M174_9BACT</name>
<evidence type="ECO:0000256" key="5">
    <source>
        <dbReference type="ARBA" id="ARBA00022692"/>
    </source>
</evidence>
<protein>
    <recommendedName>
        <fullName evidence="9">Multidrug-efflux transporter</fullName>
    </recommendedName>
</protein>
<dbReference type="InterPro" id="IPR050222">
    <property type="entry name" value="MATE_MdtK"/>
</dbReference>
<keyword evidence="3" id="KW-0050">Antiport</keyword>
<keyword evidence="4" id="KW-1003">Cell membrane</keyword>
<accession>A0A7S7M174</accession>
<keyword evidence="8 10" id="KW-0472">Membrane</keyword>
<feature type="transmembrane region" description="Helical" evidence="10">
    <location>
        <begin position="322"/>
        <end position="346"/>
    </location>
</feature>
<evidence type="ECO:0000256" key="1">
    <source>
        <dbReference type="ARBA" id="ARBA00004651"/>
    </source>
</evidence>
<dbReference type="Proteomes" id="UP000593836">
    <property type="component" value="Chromosome"/>
</dbReference>
<dbReference type="PANTHER" id="PTHR43298:SF2">
    <property type="entry name" value="FMN_FAD EXPORTER YEEO-RELATED"/>
    <property type="match status" value="1"/>
</dbReference>
<feature type="transmembrane region" description="Helical" evidence="10">
    <location>
        <begin position="95"/>
        <end position="116"/>
    </location>
</feature>
<evidence type="ECO:0000256" key="2">
    <source>
        <dbReference type="ARBA" id="ARBA00022448"/>
    </source>
</evidence>
<dbReference type="RefSeq" id="WP_194366737.1">
    <property type="nucleotide sequence ID" value="NZ_CP054493.1"/>
</dbReference>
<dbReference type="EMBL" id="CP054493">
    <property type="protein sequence ID" value="QOY54693.1"/>
    <property type="molecule type" value="Genomic_DNA"/>
</dbReference>
<evidence type="ECO:0000313" key="12">
    <source>
        <dbReference type="Proteomes" id="UP000593836"/>
    </source>
</evidence>
<dbReference type="GO" id="GO:0015297">
    <property type="term" value="F:antiporter activity"/>
    <property type="evidence" value="ECO:0007669"/>
    <property type="project" value="UniProtKB-KW"/>
</dbReference>